<evidence type="ECO:0000259" key="2">
    <source>
        <dbReference type="Pfam" id="PF11127"/>
    </source>
</evidence>
<dbReference type="EMBL" id="LT629785">
    <property type="protein sequence ID" value="SDU32693.1"/>
    <property type="molecule type" value="Genomic_DNA"/>
</dbReference>
<proteinExistence type="predicted"/>
<dbReference type="AlphaFoldDB" id="A0A1H2HLH2"/>
<dbReference type="STRING" id="364197.SAMN05216296_3097"/>
<dbReference type="InterPro" id="IPR021309">
    <property type="entry name" value="YgaP-like_TM"/>
</dbReference>
<keyword evidence="1" id="KW-0472">Membrane</keyword>
<name>A0A1H2HLH2_9PSED</name>
<keyword evidence="1" id="KW-1133">Transmembrane helix</keyword>
<feature type="transmembrane region" description="Helical" evidence="1">
    <location>
        <begin position="37"/>
        <end position="56"/>
    </location>
</feature>
<gene>
    <name evidence="3" type="ORF">SAMN05216296_3097</name>
</gene>
<dbReference type="Pfam" id="PF11127">
    <property type="entry name" value="YgaP-like_TM"/>
    <property type="match status" value="1"/>
</dbReference>
<dbReference type="Proteomes" id="UP000243232">
    <property type="component" value="Chromosome I"/>
</dbReference>
<evidence type="ECO:0000256" key="1">
    <source>
        <dbReference type="SAM" id="Phobius"/>
    </source>
</evidence>
<evidence type="ECO:0000313" key="4">
    <source>
        <dbReference type="Proteomes" id="UP000243232"/>
    </source>
</evidence>
<accession>A0A1H2HLH2</accession>
<feature type="transmembrane region" description="Helical" evidence="1">
    <location>
        <begin position="12"/>
        <end position="31"/>
    </location>
</feature>
<sequence length="62" mass="6462">MTKNVGGIDRLIRYGLGMTLIAMALTGFIGAWGWIGLVPLATAVFGSCAVYSLLGLRTCKAA</sequence>
<reference evidence="4" key="1">
    <citation type="submission" date="2016-10" db="EMBL/GenBank/DDBJ databases">
        <authorList>
            <person name="Varghese N."/>
            <person name="Submissions S."/>
        </authorList>
    </citation>
    <scope>NUCLEOTIDE SEQUENCE [LARGE SCALE GENOMIC DNA]</scope>
    <source>
        <strain evidence="4">DSM 17875</strain>
    </source>
</reference>
<keyword evidence="1" id="KW-0812">Transmembrane</keyword>
<keyword evidence="4" id="KW-1185">Reference proteome</keyword>
<protein>
    <recommendedName>
        <fullName evidence="2">Inner membrane protein YgaP-like transmembrane domain-containing protein</fullName>
    </recommendedName>
</protein>
<feature type="domain" description="Inner membrane protein YgaP-like transmembrane" evidence="2">
    <location>
        <begin position="1"/>
        <end position="61"/>
    </location>
</feature>
<organism evidence="3 4">
    <name type="scientific">Pseudomonas pohangensis</name>
    <dbReference type="NCBI Taxonomy" id="364197"/>
    <lineage>
        <taxon>Bacteria</taxon>
        <taxon>Pseudomonadati</taxon>
        <taxon>Pseudomonadota</taxon>
        <taxon>Gammaproteobacteria</taxon>
        <taxon>Pseudomonadales</taxon>
        <taxon>Pseudomonadaceae</taxon>
        <taxon>Pseudomonas</taxon>
    </lineage>
</organism>
<dbReference type="RefSeq" id="WP_090197302.1">
    <property type="nucleotide sequence ID" value="NZ_LT629785.1"/>
</dbReference>
<dbReference type="OrthoDB" id="9804804at2"/>
<evidence type="ECO:0000313" key="3">
    <source>
        <dbReference type="EMBL" id="SDU32693.1"/>
    </source>
</evidence>